<organism evidence="5">
    <name type="scientific">Florenciella parvula</name>
    <dbReference type="NCBI Taxonomy" id="236787"/>
    <lineage>
        <taxon>Eukaryota</taxon>
        <taxon>Sar</taxon>
        <taxon>Stramenopiles</taxon>
        <taxon>Ochrophyta</taxon>
        <taxon>Dictyochophyceae</taxon>
        <taxon>Florenciellales</taxon>
        <taxon>Florenciella</taxon>
    </lineage>
</organism>
<dbReference type="InterPro" id="IPR033130">
    <property type="entry name" value="RNase_T2_His_AS_2"/>
</dbReference>
<name>A0A6T7CE06_9STRA</name>
<dbReference type="SUPFAM" id="SSF55895">
    <property type="entry name" value="Ribonuclease Rh-like"/>
    <property type="match status" value="1"/>
</dbReference>
<feature type="chain" id="PRO_5036191698" evidence="3">
    <location>
        <begin position="19"/>
        <end position="160"/>
    </location>
</feature>
<dbReference type="PANTHER" id="PTHR11240">
    <property type="entry name" value="RIBONUCLEASE T2"/>
    <property type="match status" value="1"/>
</dbReference>
<dbReference type="GO" id="GO:0005576">
    <property type="term" value="C:extracellular region"/>
    <property type="evidence" value="ECO:0007669"/>
    <property type="project" value="TreeGrafter"/>
</dbReference>
<feature type="signal peptide" evidence="3">
    <location>
        <begin position="1"/>
        <end position="18"/>
    </location>
</feature>
<dbReference type="InterPro" id="IPR036430">
    <property type="entry name" value="RNase_T2-like_sf"/>
</dbReference>
<sequence>MSSSVLSLLWAMLAVASADVPALRGASTSTITIGNETEAGSSNTYVLAMQKCKGSSTWTNHGLWPEWGQDCGGDAFDVSQISSIKSSMEKYWLSCPEYSDSNEEFWSHEWSKHGTCTTMSQLDYFTEGLSLRSKYQGGCTSSDGSSCEFDCSASFTCTHK</sequence>
<evidence type="ECO:0000313" key="4">
    <source>
        <dbReference type="EMBL" id="CAD9395445.1"/>
    </source>
</evidence>
<evidence type="ECO:0000256" key="2">
    <source>
        <dbReference type="RuleBase" id="RU004328"/>
    </source>
</evidence>
<protein>
    <submittedName>
        <fullName evidence="5">Uncharacterized protein</fullName>
    </submittedName>
</protein>
<dbReference type="GO" id="GO:0033897">
    <property type="term" value="F:ribonuclease T2 activity"/>
    <property type="evidence" value="ECO:0007669"/>
    <property type="project" value="InterPro"/>
</dbReference>
<gene>
    <name evidence="4" type="ORF">FPAR1323_LOCUS3783</name>
    <name evidence="5" type="ORF">FPAR1323_LOCUS3784</name>
</gene>
<accession>A0A6T7CE06</accession>
<dbReference type="EMBL" id="HBGT01006997">
    <property type="protein sequence ID" value="CAD9395446.1"/>
    <property type="molecule type" value="Transcribed_RNA"/>
</dbReference>
<reference evidence="5" key="1">
    <citation type="submission" date="2021-01" db="EMBL/GenBank/DDBJ databases">
        <authorList>
            <person name="Corre E."/>
            <person name="Pelletier E."/>
            <person name="Niang G."/>
            <person name="Scheremetjew M."/>
            <person name="Finn R."/>
            <person name="Kale V."/>
            <person name="Holt S."/>
            <person name="Cochrane G."/>
            <person name="Meng A."/>
            <person name="Brown T."/>
            <person name="Cohen L."/>
        </authorList>
    </citation>
    <scope>NUCLEOTIDE SEQUENCE</scope>
    <source>
        <strain evidence="5">RCC1693</strain>
    </source>
</reference>
<dbReference type="Pfam" id="PF00445">
    <property type="entry name" value="Ribonuclease_T2"/>
    <property type="match status" value="1"/>
</dbReference>
<proteinExistence type="inferred from homology"/>
<evidence type="ECO:0000313" key="5">
    <source>
        <dbReference type="EMBL" id="CAD9395446.1"/>
    </source>
</evidence>
<comment type="similarity">
    <text evidence="1 2">Belongs to the RNase T2 family.</text>
</comment>
<dbReference type="EMBL" id="HBGT01006996">
    <property type="protein sequence ID" value="CAD9395445.1"/>
    <property type="molecule type" value="Transcribed_RNA"/>
</dbReference>
<dbReference type="Gene3D" id="3.90.730.10">
    <property type="entry name" value="Ribonuclease T2-like"/>
    <property type="match status" value="1"/>
</dbReference>
<dbReference type="PANTHER" id="PTHR11240:SF22">
    <property type="entry name" value="RIBONUCLEASE T2"/>
    <property type="match status" value="1"/>
</dbReference>
<keyword evidence="3" id="KW-0732">Signal</keyword>
<dbReference type="AlphaFoldDB" id="A0A6T7CE06"/>
<dbReference type="GO" id="GO:0006401">
    <property type="term" value="P:RNA catabolic process"/>
    <property type="evidence" value="ECO:0007669"/>
    <property type="project" value="TreeGrafter"/>
</dbReference>
<dbReference type="InterPro" id="IPR001568">
    <property type="entry name" value="RNase_T2-like"/>
</dbReference>
<evidence type="ECO:0000256" key="3">
    <source>
        <dbReference type="SAM" id="SignalP"/>
    </source>
</evidence>
<evidence type="ECO:0000256" key="1">
    <source>
        <dbReference type="ARBA" id="ARBA00007469"/>
    </source>
</evidence>
<dbReference type="PROSITE" id="PS00531">
    <property type="entry name" value="RNASE_T2_2"/>
    <property type="match status" value="1"/>
</dbReference>
<dbReference type="GO" id="GO:0003723">
    <property type="term" value="F:RNA binding"/>
    <property type="evidence" value="ECO:0007669"/>
    <property type="project" value="InterPro"/>
</dbReference>